<evidence type="ECO:0000256" key="1">
    <source>
        <dbReference type="SAM" id="MobiDB-lite"/>
    </source>
</evidence>
<dbReference type="AlphaFoldDB" id="A0A1Q8S4X4"/>
<dbReference type="STRING" id="708187.A0A1Q8S4X4"/>
<comment type="caution">
    <text evidence="2">The sequence shown here is derived from an EMBL/GenBank/DDBJ whole genome shotgun (WGS) entry which is preliminary data.</text>
</comment>
<dbReference type="Proteomes" id="UP000186583">
    <property type="component" value="Unassembled WGS sequence"/>
</dbReference>
<dbReference type="InterPro" id="IPR009836">
    <property type="entry name" value="GRDP-like"/>
</dbReference>
<dbReference type="OrthoDB" id="2684236at2759"/>
<dbReference type="PANTHER" id="PTHR34365">
    <property type="entry name" value="ENOLASE (DUF1399)"/>
    <property type="match status" value="1"/>
</dbReference>
<dbReference type="PANTHER" id="PTHR34365:SF7">
    <property type="entry name" value="GLYCINE-RICH DOMAIN-CONTAINING PROTEIN 1"/>
    <property type="match status" value="1"/>
</dbReference>
<reference evidence="2 3" key="1">
    <citation type="submission" date="2016-11" db="EMBL/GenBank/DDBJ databases">
        <title>Draft Genome Assembly of Colletotrichum chlorophyti a pathogen of herbaceous plants.</title>
        <authorList>
            <person name="Gan P."/>
            <person name="Narusaka M."/>
            <person name="Tsushima A."/>
            <person name="Narusaka Y."/>
            <person name="Takano Y."/>
            <person name="Shirasu K."/>
        </authorList>
    </citation>
    <scope>NUCLEOTIDE SEQUENCE [LARGE SCALE GENOMIC DNA]</scope>
    <source>
        <strain evidence="2 3">NTL11</strain>
    </source>
</reference>
<name>A0A1Q8S4X4_9PEZI</name>
<accession>A0A1Q8S4X4</accession>
<protein>
    <submittedName>
        <fullName evidence="2">Glycine-rich domain-containing protein 1-like protein 1</fullName>
    </submittedName>
</protein>
<feature type="region of interest" description="Disordered" evidence="1">
    <location>
        <begin position="1"/>
        <end position="35"/>
    </location>
</feature>
<gene>
    <name evidence="2" type="ORF">CCHL11_00840</name>
</gene>
<organism evidence="2 3">
    <name type="scientific">Colletotrichum chlorophyti</name>
    <dbReference type="NCBI Taxonomy" id="708187"/>
    <lineage>
        <taxon>Eukaryota</taxon>
        <taxon>Fungi</taxon>
        <taxon>Dikarya</taxon>
        <taxon>Ascomycota</taxon>
        <taxon>Pezizomycotina</taxon>
        <taxon>Sordariomycetes</taxon>
        <taxon>Hypocreomycetidae</taxon>
        <taxon>Glomerellales</taxon>
        <taxon>Glomerellaceae</taxon>
        <taxon>Colletotrichum</taxon>
    </lineage>
</organism>
<proteinExistence type="predicted"/>
<feature type="compositionally biased region" description="Polar residues" evidence="1">
    <location>
        <begin position="25"/>
        <end position="34"/>
    </location>
</feature>
<evidence type="ECO:0000313" key="2">
    <source>
        <dbReference type="EMBL" id="OLN96472.1"/>
    </source>
</evidence>
<evidence type="ECO:0000313" key="3">
    <source>
        <dbReference type="Proteomes" id="UP000186583"/>
    </source>
</evidence>
<keyword evidence="3" id="KW-1185">Reference proteome</keyword>
<dbReference type="EMBL" id="MPGH01000017">
    <property type="protein sequence ID" value="OLN96472.1"/>
    <property type="molecule type" value="Genomic_DNA"/>
</dbReference>
<dbReference type="Pfam" id="PF07173">
    <property type="entry name" value="GRDP-like"/>
    <property type="match status" value="1"/>
</dbReference>
<sequence>MPAFLADQAPSVQLEHASKLEHTSRQAQPTTSRDLPSVAECAAHLQLLEAFVGVQESVHLLAPVAGLSPEHAWDNYRRRAVSHFEQWNNTPVAQRPRQPPLDVLMAWHAFMLHPKAYARFIELGGSLGLDGMDWSEVTSQEPTILNDDLGPQSSNLTFNDTSAVSSILPATNQQTGVFTLRSPTGTPLFTYDLSSAIARQSDFSSKMARHAWLRSPSCTVTLARSAARYANFFALIAANPGTVLVPTLDIDLAWHTHQLSPARYLAFSKRVAGRLIDHDDEIPSQTLATLSRDMGALWRAQFGDEYHVCLCWKCEGDRAAVDAGAVEAALRELAAEEHGLLPLTDLAFPQCSDCGSHPGSCCAPAEGDAGCGSGCGGGCGGGCGSGGCGSCGMK</sequence>